<dbReference type="AlphaFoldDB" id="A0A6C0H5P5"/>
<evidence type="ECO:0000313" key="2">
    <source>
        <dbReference type="EMBL" id="QHT75789.1"/>
    </source>
</evidence>
<sequence length="306" mass="34845">MSNISIIDGTKPIDPTLISFKKAPKPFNGSYVINVNYKNKSLTLKTPEMFTWGIQEEVDVNKIPNGKFMLQLQFSDSPSDDEKTFFDNLKLLRELSVNYLVQSTGKSKDVIEEKFNQFIRYKKIPNTTEYNYDSCPTLKTKIRDNKNNIGTYIIDIFLNNDKTVLYGKNKTEIHPKDIVPKYSKVKTLIQCGGIWDVNKTYSLTFNQVQIAITEMGNTQIQGQYLLGDEDDETKINEDSDYEDNNSEYKSIDIINDKKPLESAKTTNDEPASVPVPVEPVPVQEPVVEVEATPAPVKKLPKKIIKK</sequence>
<reference evidence="2" key="1">
    <citation type="journal article" date="2020" name="Nature">
        <title>Giant virus diversity and host interactions through global metagenomics.</title>
        <authorList>
            <person name="Schulz F."/>
            <person name="Roux S."/>
            <person name="Paez-Espino D."/>
            <person name="Jungbluth S."/>
            <person name="Walsh D.A."/>
            <person name="Denef V.J."/>
            <person name="McMahon K.D."/>
            <person name="Konstantinidis K.T."/>
            <person name="Eloe-Fadrosh E.A."/>
            <person name="Kyrpides N.C."/>
            <person name="Woyke T."/>
        </authorList>
    </citation>
    <scope>NUCLEOTIDE SEQUENCE</scope>
    <source>
        <strain evidence="2">GVMAG-M-3300023179-71</strain>
    </source>
</reference>
<evidence type="ECO:0000256" key="1">
    <source>
        <dbReference type="SAM" id="MobiDB-lite"/>
    </source>
</evidence>
<feature type="region of interest" description="Disordered" evidence="1">
    <location>
        <begin position="255"/>
        <end position="277"/>
    </location>
</feature>
<proteinExistence type="predicted"/>
<organism evidence="2">
    <name type="scientific">viral metagenome</name>
    <dbReference type="NCBI Taxonomy" id="1070528"/>
    <lineage>
        <taxon>unclassified sequences</taxon>
        <taxon>metagenomes</taxon>
        <taxon>organismal metagenomes</taxon>
    </lineage>
</organism>
<accession>A0A6C0H5P5</accession>
<protein>
    <submittedName>
        <fullName evidence="2">Uncharacterized protein</fullName>
    </submittedName>
</protein>
<dbReference type="EMBL" id="MN739882">
    <property type="protein sequence ID" value="QHT75789.1"/>
    <property type="molecule type" value="Genomic_DNA"/>
</dbReference>
<name>A0A6C0H5P5_9ZZZZ</name>